<keyword evidence="1" id="KW-0547">Nucleotide-binding</keyword>
<dbReference type="InterPro" id="IPR002197">
    <property type="entry name" value="HTH_Fis"/>
</dbReference>
<dbReference type="Gene3D" id="1.10.10.60">
    <property type="entry name" value="Homeodomain-like"/>
    <property type="match status" value="1"/>
</dbReference>
<evidence type="ECO:0000256" key="3">
    <source>
        <dbReference type="ARBA" id="ARBA00023015"/>
    </source>
</evidence>
<feature type="domain" description="Sigma-54 factor interaction" evidence="7">
    <location>
        <begin position="155"/>
        <end position="381"/>
    </location>
</feature>
<feature type="modified residue" description="4-aspartylphosphate" evidence="6">
    <location>
        <position position="50"/>
    </location>
</feature>
<dbReference type="SUPFAM" id="SSF52172">
    <property type="entry name" value="CheY-like"/>
    <property type="match status" value="1"/>
</dbReference>
<dbReference type="SMART" id="SM00448">
    <property type="entry name" value="REC"/>
    <property type="match status" value="1"/>
</dbReference>
<evidence type="ECO:0000256" key="4">
    <source>
        <dbReference type="ARBA" id="ARBA00023125"/>
    </source>
</evidence>
<keyword evidence="10" id="KW-1185">Reference proteome</keyword>
<evidence type="ECO:0000256" key="5">
    <source>
        <dbReference type="ARBA" id="ARBA00023163"/>
    </source>
</evidence>
<dbReference type="PRINTS" id="PR01590">
    <property type="entry name" value="HTHFIS"/>
</dbReference>
<dbReference type="PROSITE" id="PS00676">
    <property type="entry name" value="SIGMA54_INTERACT_2"/>
    <property type="match status" value="1"/>
</dbReference>
<dbReference type="SUPFAM" id="SSF52540">
    <property type="entry name" value="P-loop containing nucleoside triphosphate hydrolases"/>
    <property type="match status" value="1"/>
</dbReference>
<keyword evidence="2" id="KW-0067">ATP-binding</keyword>
<dbReference type="GO" id="GO:0005524">
    <property type="term" value="F:ATP binding"/>
    <property type="evidence" value="ECO:0007669"/>
    <property type="project" value="UniProtKB-KW"/>
</dbReference>
<dbReference type="Pfam" id="PF00072">
    <property type="entry name" value="Response_reg"/>
    <property type="match status" value="1"/>
</dbReference>
<evidence type="ECO:0000259" key="7">
    <source>
        <dbReference type="PROSITE" id="PS50045"/>
    </source>
</evidence>
<sequence length="450" mass="49550">MILIVDDNPAVCEALALLLSIHHYDTLSAASPQEALEVVAREDIRLVIQDMNFHADTTSGEDGQALFYQLRTVNPDLPIILMTAWTNLGMAVELVKAGAADYIGKPWEDGKLLVSIANLLEITELQQENRRLREKESVHDQMRSELEAQHDLCGTTFASPLMHRLVDMAIQVAPAEVPILITGPNGAGKEKIAEIVQANSRRAQGPFIRVNAGALPADLLEAELFGAEKGAFTGSDKRRIGRFEAADGGTLFLDEIGNLPLAGQHKLLRVLQSGEFERIGSSVTQRVDVRVITATNEDLDAAIAAGRFRQDLYYRLNVVELKVPPLSERREDILPLAERFIAALDTDKDYRLSTRATAALRRHNWPGNVRELYNSVQRACLLAKQPLLQAADFGLIDADPGDGGGDIRAGDLSFEYIQQVLDAHDGVVARAARQLGISRQALYRRLEKKT</sequence>
<dbReference type="GO" id="GO:0000160">
    <property type="term" value="P:phosphorelay signal transduction system"/>
    <property type="evidence" value="ECO:0007669"/>
    <property type="project" value="InterPro"/>
</dbReference>
<evidence type="ECO:0000259" key="8">
    <source>
        <dbReference type="PROSITE" id="PS50110"/>
    </source>
</evidence>
<dbReference type="GO" id="GO:0043565">
    <property type="term" value="F:sequence-specific DNA binding"/>
    <property type="evidence" value="ECO:0007669"/>
    <property type="project" value="InterPro"/>
</dbReference>
<name>A0A545SYX6_9GAMM</name>
<dbReference type="InterPro" id="IPR009057">
    <property type="entry name" value="Homeodomain-like_sf"/>
</dbReference>
<evidence type="ECO:0000256" key="6">
    <source>
        <dbReference type="PROSITE-ProRule" id="PRU00169"/>
    </source>
</evidence>
<dbReference type="SUPFAM" id="SSF46689">
    <property type="entry name" value="Homeodomain-like"/>
    <property type="match status" value="1"/>
</dbReference>
<dbReference type="InterPro" id="IPR011006">
    <property type="entry name" value="CheY-like_superfamily"/>
</dbReference>
<reference evidence="9 10" key="1">
    <citation type="submission" date="2019-06" db="EMBL/GenBank/DDBJ databases">
        <title>Whole genome sequence for Cellvibrionaceae sp. R142.</title>
        <authorList>
            <person name="Wang G."/>
        </authorList>
    </citation>
    <scope>NUCLEOTIDE SEQUENCE [LARGE SCALE GENOMIC DNA]</scope>
    <source>
        <strain evidence="9 10">R142</strain>
    </source>
</reference>
<dbReference type="Gene3D" id="3.40.50.2300">
    <property type="match status" value="1"/>
</dbReference>
<dbReference type="Gene3D" id="1.10.8.60">
    <property type="match status" value="1"/>
</dbReference>
<dbReference type="InterPro" id="IPR058031">
    <property type="entry name" value="AAA_lid_NorR"/>
</dbReference>
<dbReference type="PROSITE" id="PS00688">
    <property type="entry name" value="SIGMA54_INTERACT_3"/>
    <property type="match status" value="1"/>
</dbReference>
<feature type="domain" description="Response regulatory" evidence="8">
    <location>
        <begin position="1"/>
        <end position="120"/>
    </location>
</feature>
<dbReference type="InterPro" id="IPR027417">
    <property type="entry name" value="P-loop_NTPase"/>
</dbReference>
<dbReference type="Pfam" id="PF25601">
    <property type="entry name" value="AAA_lid_14"/>
    <property type="match status" value="1"/>
</dbReference>
<accession>A0A545SYX6</accession>
<dbReference type="Gene3D" id="3.40.50.300">
    <property type="entry name" value="P-loop containing nucleotide triphosphate hydrolases"/>
    <property type="match status" value="1"/>
</dbReference>
<comment type="caution">
    <text evidence="9">The sequence shown here is derived from an EMBL/GenBank/DDBJ whole genome shotgun (WGS) entry which is preliminary data.</text>
</comment>
<keyword evidence="4" id="KW-0238">DNA-binding</keyword>
<organism evidence="9 10">
    <name type="scientific">Exilibacterium tricleocarpae</name>
    <dbReference type="NCBI Taxonomy" id="2591008"/>
    <lineage>
        <taxon>Bacteria</taxon>
        <taxon>Pseudomonadati</taxon>
        <taxon>Pseudomonadota</taxon>
        <taxon>Gammaproteobacteria</taxon>
        <taxon>Cellvibrionales</taxon>
        <taxon>Cellvibrionaceae</taxon>
        <taxon>Exilibacterium</taxon>
    </lineage>
</organism>
<dbReference type="RefSeq" id="WP_142929077.1">
    <property type="nucleotide sequence ID" value="NZ_ML660103.1"/>
</dbReference>
<dbReference type="InterPro" id="IPR025944">
    <property type="entry name" value="Sigma_54_int_dom_CS"/>
</dbReference>
<dbReference type="Pfam" id="PF00158">
    <property type="entry name" value="Sigma54_activat"/>
    <property type="match status" value="1"/>
</dbReference>
<evidence type="ECO:0000313" key="9">
    <source>
        <dbReference type="EMBL" id="TQV70173.1"/>
    </source>
</evidence>
<keyword evidence="3" id="KW-0805">Transcription regulation</keyword>
<dbReference type="InterPro" id="IPR003593">
    <property type="entry name" value="AAA+_ATPase"/>
</dbReference>
<dbReference type="AlphaFoldDB" id="A0A545SYX6"/>
<dbReference type="PANTHER" id="PTHR32071:SF86">
    <property type="entry name" value="TWO COMPONENT SIGNAL TRANSDUCTION SYSTEM SIGMA54-DEPENDENT RESPONSE REGULATOR FIS FAMILY"/>
    <property type="match status" value="1"/>
</dbReference>
<evidence type="ECO:0000313" key="10">
    <source>
        <dbReference type="Proteomes" id="UP000319732"/>
    </source>
</evidence>
<dbReference type="InterPro" id="IPR002078">
    <property type="entry name" value="Sigma_54_int"/>
</dbReference>
<dbReference type="Proteomes" id="UP000319732">
    <property type="component" value="Unassembled WGS sequence"/>
</dbReference>
<dbReference type="SMART" id="SM00382">
    <property type="entry name" value="AAA"/>
    <property type="match status" value="1"/>
</dbReference>
<evidence type="ECO:0000256" key="2">
    <source>
        <dbReference type="ARBA" id="ARBA00022840"/>
    </source>
</evidence>
<dbReference type="PROSITE" id="PS50045">
    <property type="entry name" value="SIGMA54_INTERACT_4"/>
    <property type="match status" value="1"/>
</dbReference>
<dbReference type="PANTHER" id="PTHR32071">
    <property type="entry name" value="TRANSCRIPTIONAL REGULATORY PROTEIN"/>
    <property type="match status" value="1"/>
</dbReference>
<dbReference type="GO" id="GO:0006355">
    <property type="term" value="P:regulation of DNA-templated transcription"/>
    <property type="evidence" value="ECO:0007669"/>
    <property type="project" value="InterPro"/>
</dbReference>
<dbReference type="EMBL" id="VHSG01000025">
    <property type="protein sequence ID" value="TQV70173.1"/>
    <property type="molecule type" value="Genomic_DNA"/>
</dbReference>
<keyword evidence="5" id="KW-0804">Transcription</keyword>
<keyword evidence="6" id="KW-0597">Phosphoprotein</keyword>
<dbReference type="OrthoDB" id="9804019at2"/>
<protein>
    <submittedName>
        <fullName evidence="9">Sigma-54-dependent Fis family transcriptional regulator</fullName>
    </submittedName>
</protein>
<dbReference type="FunFam" id="3.40.50.300:FF:000006">
    <property type="entry name" value="DNA-binding transcriptional regulator NtrC"/>
    <property type="match status" value="1"/>
</dbReference>
<evidence type="ECO:0000256" key="1">
    <source>
        <dbReference type="ARBA" id="ARBA00022741"/>
    </source>
</evidence>
<dbReference type="Pfam" id="PF02954">
    <property type="entry name" value="HTH_8"/>
    <property type="match status" value="1"/>
</dbReference>
<proteinExistence type="predicted"/>
<dbReference type="InterPro" id="IPR025943">
    <property type="entry name" value="Sigma_54_int_dom_ATP-bd_2"/>
</dbReference>
<dbReference type="CDD" id="cd00009">
    <property type="entry name" value="AAA"/>
    <property type="match status" value="1"/>
</dbReference>
<gene>
    <name evidence="9" type="ORF">FKG94_21880</name>
</gene>
<dbReference type="PROSITE" id="PS50110">
    <property type="entry name" value="RESPONSE_REGULATORY"/>
    <property type="match status" value="1"/>
</dbReference>
<dbReference type="InterPro" id="IPR001789">
    <property type="entry name" value="Sig_transdc_resp-reg_receiver"/>
</dbReference>